<dbReference type="Proteomes" id="UP000830375">
    <property type="component" value="Unassembled WGS sequence"/>
</dbReference>
<evidence type="ECO:0000256" key="1">
    <source>
        <dbReference type="SAM" id="MobiDB-lite"/>
    </source>
</evidence>
<proteinExistence type="predicted"/>
<dbReference type="PANTHER" id="PTHR14628:SF1">
    <property type="entry name" value="BEN DOMAIN-CONTAINING PROTEIN 5"/>
    <property type="match status" value="1"/>
</dbReference>
<gene>
    <name evidence="2" type="ORF">H4Q32_026741</name>
</gene>
<accession>A0ABQ8L529</accession>
<dbReference type="EMBL" id="JACTAM010002214">
    <property type="protein sequence ID" value="KAI2645514.1"/>
    <property type="molecule type" value="Genomic_DNA"/>
</dbReference>
<dbReference type="Gene3D" id="1.10.10.2590">
    <property type="entry name" value="BEN domain"/>
    <property type="match status" value="1"/>
</dbReference>
<evidence type="ECO:0000313" key="2">
    <source>
        <dbReference type="EMBL" id="KAI2645514.1"/>
    </source>
</evidence>
<dbReference type="PANTHER" id="PTHR14628">
    <property type="entry name" value="BEN DOMAIN-CONTAINING PROTEIN 5"/>
    <property type="match status" value="1"/>
</dbReference>
<reference evidence="2 3" key="1">
    <citation type="submission" date="2022-01" db="EMBL/GenBank/DDBJ databases">
        <title>A high-quality chromosome-level genome assembly of rohu carp, Labeo rohita.</title>
        <authorList>
            <person name="Arick M.A. II"/>
            <person name="Hsu C.-Y."/>
            <person name="Magbanua Z."/>
            <person name="Pechanova O."/>
            <person name="Grover C."/>
            <person name="Miller E."/>
            <person name="Thrash A."/>
            <person name="Ezzel L."/>
            <person name="Alam S."/>
            <person name="Benzie J."/>
            <person name="Hamilton M."/>
            <person name="Karsi A."/>
            <person name="Lawrence M.L."/>
            <person name="Peterson D.G."/>
        </authorList>
    </citation>
    <scope>NUCLEOTIDE SEQUENCE [LARGE SCALE GENOMIC DNA]</scope>
    <source>
        <strain evidence="3">BAU-BD-2019</strain>
        <tissue evidence="2">Blood</tissue>
    </source>
</reference>
<name>A0ABQ8L529_LABRO</name>
<protein>
    <submittedName>
        <fullName evidence="2">BEN domain-containing protein 5</fullName>
    </submittedName>
</protein>
<feature type="region of interest" description="Disordered" evidence="1">
    <location>
        <begin position="69"/>
        <end position="105"/>
    </location>
</feature>
<keyword evidence="3" id="KW-1185">Reference proteome</keyword>
<feature type="compositionally biased region" description="Polar residues" evidence="1">
    <location>
        <begin position="71"/>
        <end position="101"/>
    </location>
</feature>
<comment type="caution">
    <text evidence="2">The sequence shown here is derived from an EMBL/GenBank/DDBJ whole genome shotgun (WGS) entry which is preliminary data.</text>
</comment>
<organism evidence="2 3">
    <name type="scientific">Labeo rohita</name>
    <name type="common">Indian major carp</name>
    <name type="synonym">Cyprinus rohita</name>
    <dbReference type="NCBI Taxonomy" id="84645"/>
    <lineage>
        <taxon>Eukaryota</taxon>
        <taxon>Metazoa</taxon>
        <taxon>Chordata</taxon>
        <taxon>Craniata</taxon>
        <taxon>Vertebrata</taxon>
        <taxon>Euteleostomi</taxon>
        <taxon>Actinopterygii</taxon>
        <taxon>Neopterygii</taxon>
        <taxon>Teleostei</taxon>
        <taxon>Ostariophysi</taxon>
        <taxon>Cypriniformes</taxon>
        <taxon>Cyprinidae</taxon>
        <taxon>Labeoninae</taxon>
        <taxon>Labeonini</taxon>
        <taxon>Labeo</taxon>
    </lineage>
</organism>
<dbReference type="InterPro" id="IPR040391">
    <property type="entry name" value="BEND5"/>
</dbReference>
<sequence length="171" mass="18818">MFAYVYYLDDGVKDSVNVRDIKHFDPKNTTDFSSTQTYWILRKGRFTTGQILFMKGNNTSPGSIKALPVTTGKNTSPGSIQARPVTTESSPALNPQTAAENSSEHISENLEVDIGEGVFVHSGKWKKIQDNIKDSLFVKEMAVCVWGTSTLANRSLEGKSCPTTKSDPRPL</sequence>
<evidence type="ECO:0000313" key="3">
    <source>
        <dbReference type="Proteomes" id="UP000830375"/>
    </source>
</evidence>